<dbReference type="EMBL" id="CP021376">
    <property type="protein sequence ID" value="ART81152.1"/>
    <property type="molecule type" value="Genomic_DNA"/>
</dbReference>
<dbReference type="PANTHER" id="PTHR34874">
    <property type="entry name" value="PROTEIN YCHN"/>
    <property type="match status" value="1"/>
</dbReference>
<dbReference type="InterPro" id="IPR017463">
    <property type="entry name" value="Sulphur_relay_TusD/DsrE"/>
</dbReference>
<dbReference type="GO" id="GO:0016783">
    <property type="term" value="F:sulfurtransferase activity"/>
    <property type="evidence" value="ECO:0007669"/>
    <property type="project" value="InterPro"/>
</dbReference>
<dbReference type="Pfam" id="PF02635">
    <property type="entry name" value="DsrE"/>
    <property type="match status" value="1"/>
</dbReference>
<dbReference type="NCBIfam" id="NF001237">
    <property type="entry name" value="PRK00207.1"/>
    <property type="match status" value="1"/>
</dbReference>
<evidence type="ECO:0000256" key="1">
    <source>
        <dbReference type="ARBA" id="ARBA00004496"/>
    </source>
</evidence>
<comment type="subcellular location">
    <subcellularLocation>
        <location evidence="1">Cytoplasm</location>
    </subcellularLocation>
</comment>
<reference evidence="6" key="1">
    <citation type="submission" date="2017-05" db="EMBL/GenBank/DDBJ databases">
        <authorList>
            <person name="Sung H."/>
        </authorList>
    </citation>
    <scope>NUCLEOTIDE SEQUENCE [LARGE SCALE GENOMIC DNA]</scope>
    <source>
        <strain evidence="6">AMac2203</strain>
    </source>
</reference>
<dbReference type="OrthoDB" id="9787483at2"/>
<dbReference type="InterPro" id="IPR027396">
    <property type="entry name" value="DsrEFH-like"/>
</dbReference>
<dbReference type="GO" id="GO:0002143">
    <property type="term" value="P:tRNA wobble position uridine thiolation"/>
    <property type="evidence" value="ECO:0007669"/>
    <property type="project" value="TreeGrafter"/>
</dbReference>
<evidence type="ECO:0000256" key="4">
    <source>
        <dbReference type="ARBA" id="ARBA00022679"/>
    </source>
</evidence>
<dbReference type="FunFam" id="3.40.1260.10:FF:000001">
    <property type="entry name" value="Sulfurtransferase TusD"/>
    <property type="match status" value="1"/>
</dbReference>
<dbReference type="PANTHER" id="PTHR34874:SF3">
    <property type="entry name" value="SULFURTRANSFERASE TUSD"/>
    <property type="match status" value="1"/>
</dbReference>
<keyword evidence="6" id="KW-1185">Reference proteome</keyword>
<accession>A0A1Y0D0N6</accession>
<proteinExistence type="inferred from homology"/>
<dbReference type="GO" id="GO:1990228">
    <property type="term" value="C:sulfurtransferase complex"/>
    <property type="evidence" value="ECO:0007669"/>
    <property type="project" value="TreeGrafter"/>
</dbReference>
<dbReference type="GO" id="GO:0097163">
    <property type="term" value="F:sulfur carrier activity"/>
    <property type="evidence" value="ECO:0007669"/>
    <property type="project" value="TreeGrafter"/>
</dbReference>
<dbReference type="KEGG" id="ocm:CBP12_08645"/>
<dbReference type="NCBIfam" id="TIGR03012">
    <property type="entry name" value="sulf_tusD_dsrE"/>
    <property type="match status" value="1"/>
</dbReference>
<evidence type="ECO:0000256" key="2">
    <source>
        <dbReference type="ARBA" id="ARBA00007067"/>
    </source>
</evidence>
<gene>
    <name evidence="5" type="ORF">CBP12_08645</name>
</gene>
<keyword evidence="4 5" id="KW-0808">Transferase</keyword>
<sequence length="128" mass="13758">MSFALLVTGACYGSQAAADAYRFAQAVIAQGHVLSCIFFYQAGVTNGNSLVLPASDETNLQQAWVELATQQKIRLEVCVAAGLRRGVCDQMSASQAKLTHWNLNEPFYLSGLGELAKAALTADRVVQF</sequence>
<evidence type="ECO:0000313" key="5">
    <source>
        <dbReference type="EMBL" id="ART81152.1"/>
    </source>
</evidence>
<name>A0A1Y0D0N6_9GAMM</name>
<dbReference type="Gene3D" id="3.40.1260.10">
    <property type="entry name" value="DsrEFH-like"/>
    <property type="match status" value="1"/>
</dbReference>
<protein>
    <submittedName>
        <fullName evidence="5">Sulfurtransferase TusD</fullName>
    </submittedName>
</protein>
<evidence type="ECO:0000313" key="6">
    <source>
        <dbReference type="Proteomes" id="UP000243793"/>
    </source>
</evidence>
<dbReference type="Proteomes" id="UP000243793">
    <property type="component" value="Chromosome"/>
</dbReference>
<evidence type="ECO:0000256" key="3">
    <source>
        <dbReference type="ARBA" id="ARBA00022490"/>
    </source>
</evidence>
<organism evidence="5 6">
    <name type="scientific">Oceanisphaera avium</name>
    <dbReference type="NCBI Taxonomy" id="1903694"/>
    <lineage>
        <taxon>Bacteria</taxon>
        <taxon>Pseudomonadati</taxon>
        <taxon>Pseudomonadota</taxon>
        <taxon>Gammaproteobacteria</taxon>
        <taxon>Aeromonadales</taxon>
        <taxon>Aeromonadaceae</taxon>
        <taxon>Oceanisphaera</taxon>
    </lineage>
</organism>
<dbReference type="InterPro" id="IPR003787">
    <property type="entry name" value="Sulphur_relay_DsrE/F-like"/>
</dbReference>
<comment type="similarity">
    <text evidence="2">Belongs to the DsrE/TusD family.</text>
</comment>
<dbReference type="RefSeq" id="WP_086965490.1">
    <property type="nucleotide sequence ID" value="NZ_CP021376.1"/>
</dbReference>
<dbReference type="AlphaFoldDB" id="A0A1Y0D0N6"/>
<dbReference type="SUPFAM" id="SSF75169">
    <property type="entry name" value="DsrEFH-like"/>
    <property type="match status" value="1"/>
</dbReference>
<keyword evidence="3" id="KW-0963">Cytoplasm</keyword>